<dbReference type="STRING" id="882086.SacxiDRAFT_2771"/>
<dbReference type="AlphaFoldDB" id="I0V4D7"/>
<name>I0V4D7_9PSEU</name>
<accession>I0V4D7</accession>
<evidence type="ECO:0008006" key="4">
    <source>
        <dbReference type="Google" id="ProtNLM"/>
    </source>
</evidence>
<proteinExistence type="predicted"/>
<gene>
    <name evidence="2" type="ORF">SacxiDRAFT_2771</name>
</gene>
<dbReference type="Proteomes" id="UP000004691">
    <property type="component" value="Unassembled WGS sequence"/>
</dbReference>
<evidence type="ECO:0000313" key="2">
    <source>
        <dbReference type="EMBL" id="EID54990.1"/>
    </source>
</evidence>
<organism evidence="2 3">
    <name type="scientific">Saccharomonospora xinjiangensis XJ-54</name>
    <dbReference type="NCBI Taxonomy" id="882086"/>
    <lineage>
        <taxon>Bacteria</taxon>
        <taxon>Bacillati</taxon>
        <taxon>Actinomycetota</taxon>
        <taxon>Actinomycetes</taxon>
        <taxon>Pseudonocardiales</taxon>
        <taxon>Pseudonocardiaceae</taxon>
        <taxon>Saccharomonospora</taxon>
    </lineage>
</organism>
<feature type="chain" id="PRO_5003634748" description="Bacteriocin (Lactococcin_972)" evidence="1">
    <location>
        <begin position="30"/>
        <end position="134"/>
    </location>
</feature>
<dbReference type="HOGENOM" id="CLU_1894703_0_0_11"/>
<keyword evidence="3" id="KW-1185">Reference proteome</keyword>
<keyword evidence="1" id="KW-0732">Signal</keyword>
<dbReference type="EMBL" id="JH636049">
    <property type="protein sequence ID" value="EID54990.1"/>
    <property type="molecule type" value="Genomic_DNA"/>
</dbReference>
<evidence type="ECO:0000256" key="1">
    <source>
        <dbReference type="SAM" id="SignalP"/>
    </source>
</evidence>
<sequence>MRVKKLMASAVVAGALTTGVGALSVPAFAESAQAQGDVSTMACGVRAWEPTVSGGTLTGRTGRGGCTTRTTYLWSQVKRDINNWPDRVHGENYRTYVVNAYVDARGGCGPAARHYTEGWATSGGADESGHPWRC</sequence>
<reference evidence="2 3" key="1">
    <citation type="submission" date="2012-01" db="EMBL/GenBank/DDBJ databases">
        <title>Improved High-Quality Draft sequence of Saccharomonospora xinjiangensis XJ-54.</title>
        <authorList>
            <consortium name="US DOE Joint Genome Institute"/>
            <person name="Lucas S."/>
            <person name="Han J."/>
            <person name="Lapidus A."/>
            <person name="Cheng J.-F."/>
            <person name="Goodwin L."/>
            <person name="Pitluck S."/>
            <person name="Peters L."/>
            <person name="Mikhailova N."/>
            <person name="Teshima H."/>
            <person name="Detter J.C."/>
            <person name="Han C."/>
            <person name="Tapia R."/>
            <person name="Land M."/>
            <person name="Hauser L."/>
            <person name="Kyrpides N."/>
            <person name="Ivanova N."/>
            <person name="Pagani I."/>
            <person name="Brambilla E.-M."/>
            <person name="Klenk H.-P."/>
            <person name="Woyke T."/>
        </authorList>
    </citation>
    <scope>NUCLEOTIDE SEQUENCE [LARGE SCALE GENOMIC DNA]</scope>
    <source>
        <strain evidence="2 3">XJ-54</strain>
    </source>
</reference>
<feature type="signal peptide" evidence="1">
    <location>
        <begin position="1"/>
        <end position="29"/>
    </location>
</feature>
<evidence type="ECO:0000313" key="3">
    <source>
        <dbReference type="Proteomes" id="UP000004691"/>
    </source>
</evidence>
<protein>
    <recommendedName>
        <fullName evidence="4">Bacteriocin (Lactococcin_972)</fullName>
    </recommendedName>
</protein>